<accession>A0A0W0R3I0</accession>
<name>A0A0W0R3I0_9GAMM</name>
<evidence type="ECO:0000259" key="1">
    <source>
        <dbReference type="Pfam" id="PF13173"/>
    </source>
</evidence>
<dbReference type="InterPro" id="IPR041682">
    <property type="entry name" value="AAA_14"/>
</dbReference>
<feature type="domain" description="AAA" evidence="1">
    <location>
        <begin position="18"/>
        <end position="151"/>
    </location>
</feature>
<gene>
    <name evidence="3" type="ORF">Lade_0240</name>
</gene>
<dbReference type="PATRIC" id="fig|45056.6.peg.246"/>
<protein>
    <recommendedName>
        <fullName evidence="5">ATPase</fullName>
    </recommendedName>
</protein>
<keyword evidence="4" id="KW-1185">Reference proteome</keyword>
<feature type="domain" description="DUF4143" evidence="2">
    <location>
        <begin position="222"/>
        <end position="387"/>
    </location>
</feature>
<dbReference type="STRING" id="45056.Lade_0240"/>
<dbReference type="InterPro" id="IPR027417">
    <property type="entry name" value="P-loop_NTPase"/>
</dbReference>
<proteinExistence type="predicted"/>
<dbReference type="Pfam" id="PF13173">
    <property type="entry name" value="AAA_14"/>
    <property type="match status" value="1"/>
</dbReference>
<dbReference type="Proteomes" id="UP000054859">
    <property type="component" value="Unassembled WGS sequence"/>
</dbReference>
<dbReference type="OrthoDB" id="9801806at2"/>
<dbReference type="AlphaFoldDB" id="A0A0W0R3I0"/>
<evidence type="ECO:0000259" key="2">
    <source>
        <dbReference type="Pfam" id="PF13635"/>
    </source>
</evidence>
<dbReference type="PANTHER" id="PTHR33295">
    <property type="entry name" value="ATPASE"/>
    <property type="match status" value="1"/>
</dbReference>
<dbReference type="Gene3D" id="3.40.50.300">
    <property type="entry name" value="P-loop containing nucleotide triphosphate hydrolases"/>
    <property type="match status" value="1"/>
</dbReference>
<dbReference type="PANTHER" id="PTHR33295:SF7">
    <property type="entry name" value="ATPASE"/>
    <property type="match status" value="1"/>
</dbReference>
<reference evidence="3 4" key="1">
    <citation type="submission" date="2015-11" db="EMBL/GenBank/DDBJ databases">
        <title>Identification of large and diverse effector repertoires of 38 Legionella species.</title>
        <authorList>
            <person name="Burstein D."/>
            <person name="Amaro F."/>
            <person name="Zusman T."/>
            <person name="Lifshitz Z."/>
            <person name="Cohen O."/>
            <person name="Gilbert J.A."/>
            <person name="Pupko T."/>
            <person name="Shuman H.A."/>
            <person name="Segal G."/>
        </authorList>
    </citation>
    <scope>NUCLEOTIDE SEQUENCE [LARGE SCALE GENOMIC DNA]</scope>
    <source>
        <strain evidence="3 4">1762-AUS-E</strain>
    </source>
</reference>
<dbReference type="SUPFAM" id="SSF52540">
    <property type="entry name" value="P-loop containing nucleoside triphosphate hydrolases"/>
    <property type="match status" value="1"/>
</dbReference>
<dbReference type="EMBL" id="LNKA01000001">
    <property type="protein sequence ID" value="KTC65582.1"/>
    <property type="molecule type" value="Genomic_DNA"/>
</dbReference>
<dbReference type="InterPro" id="IPR025420">
    <property type="entry name" value="DUF4143"/>
</dbReference>
<sequence>MERKILQDLTKWVSSGKRKPLILRGARQVGKTWIVRHLAKINKLQLIELNFEKNPSYSSLFSSNPKETLLNLSVALNKEINPGKALLFLDEIQAAPEIFANLRWFAEELPELPVIAAGSLLEFLLADHNFSMPVGRVGYMYIEPFSFEEFLLAKGEAQLFDYLKQYTLPLSIPDIIHEKLISLVKEYIIIGGLPAVISTWIKENSLLRVQEEQNDLLTTYREDFNKYKGRIETERLDEVLMAVPRMLGQKFVYRRASEAGSATAKQVINLLEKARLCHRVQSSAANGTPLEAEVNEKHFKEIFLDTGLCSTALGLNLNTLNRIGEISLVNNGGIAEQLVGQLLRTINPPFINPSLYYWQREKSGSSAEIDYVMQYANQIIPIEVKAGAAGSMKSLHLFMGLKKPPLAIRFNSNHPLLRPVDLKDVIGNKVNYPLLSLPFYLIGQLNRLIEERLH</sequence>
<dbReference type="RefSeq" id="WP_058461332.1">
    <property type="nucleotide sequence ID" value="NZ_CAAAHS010000008.1"/>
</dbReference>
<dbReference type="Pfam" id="PF13635">
    <property type="entry name" value="DUF4143"/>
    <property type="match status" value="1"/>
</dbReference>
<organism evidence="3 4">
    <name type="scientific">Legionella adelaidensis</name>
    <dbReference type="NCBI Taxonomy" id="45056"/>
    <lineage>
        <taxon>Bacteria</taxon>
        <taxon>Pseudomonadati</taxon>
        <taxon>Pseudomonadota</taxon>
        <taxon>Gammaproteobacteria</taxon>
        <taxon>Legionellales</taxon>
        <taxon>Legionellaceae</taxon>
        <taxon>Legionella</taxon>
    </lineage>
</organism>
<evidence type="ECO:0000313" key="4">
    <source>
        <dbReference type="Proteomes" id="UP000054859"/>
    </source>
</evidence>
<evidence type="ECO:0008006" key="5">
    <source>
        <dbReference type="Google" id="ProtNLM"/>
    </source>
</evidence>
<comment type="caution">
    <text evidence="3">The sequence shown here is derived from an EMBL/GenBank/DDBJ whole genome shotgun (WGS) entry which is preliminary data.</text>
</comment>
<evidence type="ECO:0000313" key="3">
    <source>
        <dbReference type="EMBL" id="KTC65582.1"/>
    </source>
</evidence>